<evidence type="ECO:0000256" key="3">
    <source>
        <dbReference type="ARBA" id="ARBA00022741"/>
    </source>
</evidence>
<organism evidence="8 9">
    <name type="scientific">Bugula neritina</name>
    <name type="common">Brown bryozoan</name>
    <name type="synonym">Sertularia neritina</name>
    <dbReference type="NCBI Taxonomy" id="10212"/>
    <lineage>
        <taxon>Eukaryota</taxon>
        <taxon>Metazoa</taxon>
        <taxon>Spiralia</taxon>
        <taxon>Lophotrochozoa</taxon>
        <taxon>Bryozoa</taxon>
        <taxon>Gymnolaemata</taxon>
        <taxon>Cheilostomatida</taxon>
        <taxon>Flustrina</taxon>
        <taxon>Buguloidea</taxon>
        <taxon>Bugulidae</taxon>
        <taxon>Bugula</taxon>
    </lineage>
</organism>
<keyword evidence="3" id="KW-0547">Nucleotide-binding</keyword>
<evidence type="ECO:0000259" key="7">
    <source>
        <dbReference type="PROSITE" id="PS51462"/>
    </source>
</evidence>
<dbReference type="Pfam" id="PF00293">
    <property type="entry name" value="NUDIX"/>
    <property type="match status" value="1"/>
</dbReference>
<keyword evidence="4" id="KW-0378">Hydrolase</keyword>
<proteinExistence type="inferred from homology"/>
<dbReference type="InterPro" id="IPR000086">
    <property type="entry name" value="NUDIX_hydrolase_dom"/>
</dbReference>
<dbReference type="PANTHER" id="PTHR21340">
    <property type="entry name" value="DIADENOSINE 5,5-P1,P4-TETRAPHOSPHATE PYROPHOSPHOHYDROLASE MUTT"/>
    <property type="match status" value="1"/>
</dbReference>
<evidence type="ECO:0000256" key="5">
    <source>
        <dbReference type="ARBA" id="ARBA00032644"/>
    </source>
</evidence>
<dbReference type="PRINTS" id="PR01405">
    <property type="entry name" value="TETRPHPHTASE"/>
</dbReference>
<keyword evidence="9" id="KW-1185">Reference proteome</keyword>
<dbReference type="InterPro" id="IPR015797">
    <property type="entry name" value="NUDIX_hydrolase-like_dom_sf"/>
</dbReference>
<name>A0A7J7ISB4_BUGNE</name>
<dbReference type="AlphaFoldDB" id="A0A7J7ISB4"/>
<feature type="domain" description="Nudix hydrolase" evidence="7">
    <location>
        <begin position="1"/>
        <end position="112"/>
    </location>
</feature>
<comment type="caution">
    <text evidence="8">The sequence shown here is derived from an EMBL/GenBank/DDBJ whole genome shotgun (WGS) entry which is preliminary data.</text>
</comment>
<evidence type="ECO:0000313" key="8">
    <source>
        <dbReference type="EMBL" id="KAF6016780.1"/>
    </source>
</evidence>
<dbReference type="Gene3D" id="3.90.79.10">
    <property type="entry name" value="Nucleoside Triphosphate Pyrophosphohydrolase"/>
    <property type="match status" value="1"/>
</dbReference>
<evidence type="ECO:0000256" key="1">
    <source>
        <dbReference type="ARBA" id="ARBA00005582"/>
    </source>
</evidence>
<comment type="similarity">
    <text evidence="1">Belongs to the Nudix hydrolase family.</text>
</comment>
<evidence type="ECO:0000256" key="6">
    <source>
        <dbReference type="SAM" id="MobiDB-lite"/>
    </source>
</evidence>
<dbReference type="PROSITE" id="PS51462">
    <property type="entry name" value="NUDIX"/>
    <property type="match status" value="1"/>
</dbReference>
<dbReference type="GO" id="GO:0006754">
    <property type="term" value="P:ATP biosynthetic process"/>
    <property type="evidence" value="ECO:0007669"/>
    <property type="project" value="TreeGrafter"/>
</dbReference>
<protein>
    <recommendedName>
        <fullName evidence="2">Bis(5'-nucleosyl)-tetraphosphatase [asymmetrical]</fullName>
    </recommendedName>
    <alternativeName>
        <fullName evidence="5">Diadenosine 5',5'''-P1,P4-tetraphosphate asymmetrical hydrolase</fullName>
    </alternativeName>
</protein>
<dbReference type="EMBL" id="VXIV02003468">
    <property type="protein sequence ID" value="KAF6016780.1"/>
    <property type="molecule type" value="Genomic_DNA"/>
</dbReference>
<dbReference type="GO" id="GO:0006167">
    <property type="term" value="P:AMP biosynthetic process"/>
    <property type="evidence" value="ECO:0007669"/>
    <property type="project" value="TreeGrafter"/>
</dbReference>
<dbReference type="InterPro" id="IPR051325">
    <property type="entry name" value="Nudix_hydrolase_domain"/>
</dbReference>
<reference evidence="8" key="1">
    <citation type="submission" date="2020-06" db="EMBL/GenBank/DDBJ databases">
        <title>Draft genome of Bugula neritina, a colonial animal packing powerful symbionts and potential medicines.</title>
        <authorList>
            <person name="Rayko M."/>
        </authorList>
    </citation>
    <scope>NUCLEOTIDE SEQUENCE [LARGE SCALE GENOMIC DNA]</scope>
    <source>
        <strain evidence="8">Kwan_BN1</strain>
    </source>
</reference>
<dbReference type="GO" id="GO:0004081">
    <property type="term" value="F:bis(5'-nucleosyl)-tetraphosphatase (asymmetrical) activity"/>
    <property type="evidence" value="ECO:0007669"/>
    <property type="project" value="TreeGrafter"/>
</dbReference>
<dbReference type="InterPro" id="IPR003565">
    <property type="entry name" value="Tetra_PHTase"/>
</dbReference>
<dbReference type="OrthoDB" id="276276at2759"/>
<feature type="region of interest" description="Disordered" evidence="6">
    <location>
        <begin position="1"/>
        <end position="22"/>
    </location>
</feature>
<dbReference type="PANTHER" id="PTHR21340:SF0">
    <property type="entry name" value="BIS(5'-NUCLEOSYL)-TETRAPHOSPHATASE [ASYMMETRICAL]"/>
    <property type="match status" value="1"/>
</dbReference>
<gene>
    <name evidence="8" type="ORF">EB796_024913</name>
</gene>
<dbReference type="SUPFAM" id="SSF55811">
    <property type="entry name" value="Nudix"/>
    <property type="match status" value="1"/>
</dbReference>
<dbReference type="CDD" id="cd03428">
    <property type="entry name" value="NUDIX_Ap4A_Nudt2"/>
    <property type="match status" value="1"/>
</dbReference>
<accession>A0A7J7ISB4</accession>
<dbReference type="InterPro" id="IPR020084">
    <property type="entry name" value="NUDIX_hydrolase_CS"/>
</dbReference>
<evidence type="ECO:0000313" key="9">
    <source>
        <dbReference type="Proteomes" id="UP000593567"/>
    </source>
</evidence>
<sequence>MLRASYGTKHWTPPKGHVDPGEDTYTTAMRETAEEAGLKSHHYRVVDNFCQTLSYLVRGRPKTVYYYLAELEDPNTPIILSDEHIDFKWCNLEESKAIYGREDMNSCLEQAEKTVNSL</sequence>
<dbReference type="GO" id="GO:0000166">
    <property type="term" value="F:nucleotide binding"/>
    <property type="evidence" value="ECO:0007669"/>
    <property type="project" value="UniProtKB-KW"/>
</dbReference>
<evidence type="ECO:0000256" key="4">
    <source>
        <dbReference type="ARBA" id="ARBA00022801"/>
    </source>
</evidence>
<dbReference type="Proteomes" id="UP000593567">
    <property type="component" value="Unassembled WGS sequence"/>
</dbReference>
<dbReference type="PROSITE" id="PS00893">
    <property type="entry name" value="NUDIX_BOX"/>
    <property type="match status" value="1"/>
</dbReference>
<evidence type="ECO:0000256" key="2">
    <source>
        <dbReference type="ARBA" id="ARBA00018911"/>
    </source>
</evidence>